<feature type="compositionally biased region" description="Basic residues" evidence="1">
    <location>
        <begin position="37"/>
        <end position="60"/>
    </location>
</feature>
<comment type="caution">
    <text evidence="2">The sequence shown here is derived from an EMBL/GenBank/DDBJ whole genome shotgun (WGS) entry which is preliminary data.</text>
</comment>
<reference evidence="2" key="2">
    <citation type="submission" date="2019-07" db="EMBL/GenBank/DDBJ databases">
        <authorList>
            <person name="Yang Y."/>
            <person name="Bocs S."/>
            <person name="Baudouin L."/>
        </authorList>
    </citation>
    <scope>NUCLEOTIDE SEQUENCE</scope>
    <source>
        <tissue evidence="2">Spear leaf of Hainan Tall coconut</tissue>
    </source>
</reference>
<proteinExistence type="predicted"/>
<reference evidence="2" key="1">
    <citation type="journal article" date="2017" name="Gigascience">
        <title>The genome draft of coconut (Cocos nucifera).</title>
        <authorList>
            <person name="Xiao Y."/>
            <person name="Xu P."/>
            <person name="Fan H."/>
            <person name="Baudouin L."/>
            <person name="Xia W."/>
            <person name="Bocs S."/>
            <person name="Xu J."/>
            <person name="Li Q."/>
            <person name="Guo A."/>
            <person name="Zhou L."/>
            <person name="Li J."/>
            <person name="Wu Y."/>
            <person name="Ma Z."/>
            <person name="Armero A."/>
            <person name="Issali A.E."/>
            <person name="Liu N."/>
            <person name="Peng M."/>
            <person name="Yang Y."/>
        </authorList>
    </citation>
    <scope>NUCLEOTIDE SEQUENCE</scope>
    <source>
        <tissue evidence="2">Spear leaf of Hainan Tall coconut</tissue>
    </source>
</reference>
<keyword evidence="3" id="KW-1185">Reference proteome</keyword>
<dbReference type="Proteomes" id="UP000797356">
    <property type="component" value="Chromosome 2"/>
</dbReference>
<accession>A0A8K0HYP5</accession>
<sequence length="136" mass="15437">MSRRKRITSGSCVRSKVEEDVTVGVIREKSMVKERGWKKRACEKKSREKRRRRKRVGRARVRSEKASDGERWRRVIVTVLSPKEEDGDVSIGIEEELGRGMEWGGTEVPTAQVVSGYNGDIGEEGEKGVARTYTII</sequence>
<dbReference type="AlphaFoldDB" id="A0A8K0HYP5"/>
<evidence type="ECO:0000313" key="3">
    <source>
        <dbReference type="Proteomes" id="UP000797356"/>
    </source>
</evidence>
<organism evidence="2 3">
    <name type="scientific">Cocos nucifera</name>
    <name type="common">Coconut palm</name>
    <dbReference type="NCBI Taxonomy" id="13894"/>
    <lineage>
        <taxon>Eukaryota</taxon>
        <taxon>Viridiplantae</taxon>
        <taxon>Streptophyta</taxon>
        <taxon>Embryophyta</taxon>
        <taxon>Tracheophyta</taxon>
        <taxon>Spermatophyta</taxon>
        <taxon>Magnoliopsida</taxon>
        <taxon>Liliopsida</taxon>
        <taxon>Arecaceae</taxon>
        <taxon>Arecoideae</taxon>
        <taxon>Cocoseae</taxon>
        <taxon>Attaleinae</taxon>
        <taxon>Cocos</taxon>
    </lineage>
</organism>
<feature type="region of interest" description="Disordered" evidence="1">
    <location>
        <begin position="37"/>
        <end position="64"/>
    </location>
</feature>
<dbReference type="EMBL" id="CM017873">
    <property type="protein sequence ID" value="KAG1330900.1"/>
    <property type="molecule type" value="Genomic_DNA"/>
</dbReference>
<name>A0A8K0HYP5_COCNU</name>
<protein>
    <submittedName>
        <fullName evidence="2">Uncharacterized protein</fullName>
    </submittedName>
</protein>
<evidence type="ECO:0000313" key="2">
    <source>
        <dbReference type="EMBL" id="KAG1330900.1"/>
    </source>
</evidence>
<evidence type="ECO:0000256" key="1">
    <source>
        <dbReference type="SAM" id="MobiDB-lite"/>
    </source>
</evidence>
<gene>
    <name evidence="2" type="ORF">COCNU_02G008680</name>
</gene>